<evidence type="ECO:0000256" key="1">
    <source>
        <dbReference type="SAM" id="MobiDB-lite"/>
    </source>
</evidence>
<dbReference type="Gene3D" id="3.30.70.260">
    <property type="match status" value="2"/>
</dbReference>
<gene>
    <name evidence="3" type="ORF">C6C11_03990</name>
</gene>
<dbReference type="InterPro" id="IPR045865">
    <property type="entry name" value="ACT-like_dom_sf"/>
</dbReference>
<protein>
    <recommendedName>
        <fullName evidence="2">ACT domain-containing protein</fullName>
    </recommendedName>
</protein>
<reference evidence="3 4" key="1">
    <citation type="journal article" date="2018" name="PLoS ONE">
        <title>Phenotypic characterization and whole genome analysis of extended-spectrum beta-lactamase-producing bacteria isolated from dogs in Germany.</title>
        <authorList>
            <person name="Boehmer T."/>
            <person name="Vogler A.J."/>
            <person name="Thomas A."/>
            <person name="Sauer S."/>
            <person name="Hergenroether M."/>
            <person name="Straubinger R.K."/>
            <person name="Birdsell D."/>
            <person name="Keim P."/>
            <person name="Sahl J.W."/>
            <person name="Williamson C.H."/>
            <person name="Riehm J.M."/>
        </authorList>
    </citation>
    <scope>NUCLEOTIDE SEQUENCE [LARGE SCALE GENOMIC DNA]</scope>
    <source>
        <strain evidence="3 4">AFG_SD03_1510_Ahy_093</strain>
    </source>
</reference>
<sequence>MPLLQKIASSSNTNNTNPDTTRLFIRAHPVHKSYPVHNTKQGHHSTTVQRAQAVQKWRQPPPGGAFSPYLRWAGLHMACDSRHNATEYPFSKESRMQKQLVVTVIGADKPGIVESLADVITHQQGNWLASSMSELAGQFSGILHVSVPDEHYRSLCEALVMLPGLTVSFAEGQLSQEPERQVMVSVTGNDRAGIVHEVASILRQLNINVADLTTGCEPAPHSGAPLFYAHALVALPPRLELGDLISALESLSDDLVVDIDQAIID</sequence>
<evidence type="ECO:0000313" key="3">
    <source>
        <dbReference type="EMBL" id="RCF52007.1"/>
    </source>
</evidence>
<dbReference type="InterPro" id="IPR050990">
    <property type="entry name" value="UPF0237/GcvR_regulator"/>
</dbReference>
<dbReference type="Pfam" id="PF13740">
    <property type="entry name" value="ACT_6"/>
    <property type="match status" value="1"/>
</dbReference>
<evidence type="ECO:0000313" key="4">
    <source>
        <dbReference type="Proteomes" id="UP000253075"/>
    </source>
</evidence>
<name>A0ABD7GBZ1_AERHY</name>
<dbReference type="CDD" id="cd04869">
    <property type="entry name" value="ACT_GcvR_2"/>
    <property type="match status" value="1"/>
</dbReference>
<dbReference type="AlphaFoldDB" id="A0ABD7GBZ1"/>
<comment type="caution">
    <text evidence="3">The sequence shown here is derived from an EMBL/GenBank/DDBJ whole genome shotgun (WGS) entry which is preliminary data.</text>
</comment>
<reference evidence="4" key="2">
    <citation type="submission" date="2018-02" db="EMBL/GenBank/DDBJ databases">
        <title>Phenotypic characterization and whole genome analysis of multidrug-resistant, extended-spectrum beta-lactamase-producing bacteria isolated from dogs in Germany.</title>
        <authorList>
            <person name="Williamson C."/>
        </authorList>
    </citation>
    <scope>NUCLEOTIDE SEQUENCE [LARGE SCALE GENOMIC DNA]</scope>
    <source>
        <strain evidence="4">AFG_SD03_1510_Ahy_093</strain>
    </source>
</reference>
<dbReference type="EMBL" id="PUTQ01000004">
    <property type="protein sequence ID" value="RCF52007.1"/>
    <property type="molecule type" value="Genomic_DNA"/>
</dbReference>
<accession>A0ABD7GBZ1</accession>
<proteinExistence type="predicted"/>
<dbReference type="PANTHER" id="PTHR34875:SF6">
    <property type="entry name" value="UPF0237 PROTEIN MJ1558"/>
    <property type="match status" value="1"/>
</dbReference>
<dbReference type="PANTHER" id="PTHR34875">
    <property type="entry name" value="UPF0237 PROTEIN MJ1558"/>
    <property type="match status" value="1"/>
</dbReference>
<feature type="region of interest" description="Disordered" evidence="1">
    <location>
        <begin position="1"/>
        <end position="20"/>
    </location>
</feature>
<dbReference type="PROSITE" id="PS51671">
    <property type="entry name" value="ACT"/>
    <property type="match status" value="1"/>
</dbReference>
<dbReference type="InterPro" id="IPR002912">
    <property type="entry name" value="ACT_dom"/>
</dbReference>
<evidence type="ECO:0000259" key="2">
    <source>
        <dbReference type="PROSITE" id="PS51671"/>
    </source>
</evidence>
<dbReference type="Proteomes" id="UP000253075">
    <property type="component" value="Unassembled WGS sequence"/>
</dbReference>
<feature type="domain" description="ACT" evidence="2">
    <location>
        <begin position="183"/>
        <end position="262"/>
    </location>
</feature>
<organism evidence="3 4">
    <name type="scientific">Aeromonas hydrophila</name>
    <dbReference type="NCBI Taxonomy" id="644"/>
    <lineage>
        <taxon>Bacteria</taxon>
        <taxon>Pseudomonadati</taxon>
        <taxon>Pseudomonadota</taxon>
        <taxon>Gammaproteobacteria</taxon>
        <taxon>Aeromonadales</taxon>
        <taxon>Aeromonadaceae</taxon>
        <taxon>Aeromonas</taxon>
    </lineage>
</organism>
<dbReference type="SUPFAM" id="SSF55021">
    <property type="entry name" value="ACT-like"/>
    <property type="match status" value="2"/>
</dbReference>
<feature type="compositionally biased region" description="Low complexity" evidence="1">
    <location>
        <begin position="9"/>
        <end position="20"/>
    </location>
</feature>